<evidence type="ECO:0000256" key="3">
    <source>
        <dbReference type="PROSITE-ProRule" id="PRU00221"/>
    </source>
</evidence>
<dbReference type="Pfam" id="PF00400">
    <property type="entry name" value="WD40"/>
    <property type="match status" value="2"/>
</dbReference>
<gene>
    <name evidence="5" type="primary">pro-1</name>
    <name evidence="5" type="ORF">Tcan_10412</name>
</gene>
<dbReference type="InterPro" id="IPR001680">
    <property type="entry name" value="WD40_rpt"/>
</dbReference>
<dbReference type="GO" id="GO:0005656">
    <property type="term" value="C:nuclear pre-replicative complex"/>
    <property type="evidence" value="ECO:0007669"/>
    <property type="project" value="TreeGrafter"/>
</dbReference>
<dbReference type="STRING" id="6265.A0A0B2VME0"/>
<name>A0A0B2VME0_TOXCA</name>
<dbReference type="AlphaFoldDB" id="A0A0B2VME0"/>
<evidence type="ECO:0000313" key="5">
    <source>
        <dbReference type="EMBL" id="KHN82607.1"/>
    </source>
</evidence>
<reference evidence="5 6" key="1">
    <citation type="submission" date="2014-11" db="EMBL/GenBank/DDBJ databases">
        <title>Genetic blueprint of the zoonotic pathogen Toxocara canis.</title>
        <authorList>
            <person name="Zhu X.-Q."/>
            <person name="Korhonen P.K."/>
            <person name="Cai H."/>
            <person name="Young N.D."/>
            <person name="Nejsum P."/>
            <person name="von Samson-Himmelstjerna G."/>
            <person name="Boag P.R."/>
            <person name="Tan P."/>
            <person name="Li Q."/>
            <person name="Min J."/>
            <person name="Yang Y."/>
            <person name="Wang X."/>
            <person name="Fang X."/>
            <person name="Hall R.S."/>
            <person name="Hofmann A."/>
            <person name="Sternberg P.W."/>
            <person name="Jex A.R."/>
            <person name="Gasser R.B."/>
        </authorList>
    </citation>
    <scope>NUCLEOTIDE SEQUENCE [LARGE SCALE GENOMIC DNA]</scope>
    <source>
        <strain evidence="5">PN_DK_2014</strain>
    </source>
</reference>
<dbReference type="InterPro" id="IPR036322">
    <property type="entry name" value="WD40_repeat_dom_sf"/>
</dbReference>
<dbReference type="EMBL" id="JPKZ01001320">
    <property type="protein sequence ID" value="KHN82607.1"/>
    <property type="molecule type" value="Genomic_DNA"/>
</dbReference>
<evidence type="ECO:0000256" key="4">
    <source>
        <dbReference type="SAM" id="MobiDB-lite"/>
    </source>
</evidence>
<dbReference type="PROSITE" id="PS50294">
    <property type="entry name" value="WD_REPEATS_REGION"/>
    <property type="match status" value="2"/>
</dbReference>
<dbReference type="PROSITE" id="PS50082">
    <property type="entry name" value="WD_REPEATS_2"/>
    <property type="match status" value="2"/>
</dbReference>
<dbReference type="GO" id="GO:0120330">
    <property type="term" value="C:rixosome complex"/>
    <property type="evidence" value="ECO:0007669"/>
    <property type="project" value="TreeGrafter"/>
</dbReference>
<keyword evidence="2" id="KW-0677">Repeat</keyword>
<dbReference type="OMA" id="KYCIWEI"/>
<keyword evidence="1 3" id="KW-0853">WD repeat</keyword>
<feature type="repeat" description="WD" evidence="3">
    <location>
        <begin position="83"/>
        <end position="116"/>
    </location>
</feature>
<dbReference type="PANTHER" id="PTHR18763">
    <property type="entry name" value="WD-REPEAT PROTEIN 18"/>
    <property type="match status" value="1"/>
</dbReference>
<accession>A0A0B2VME0</accession>
<evidence type="ECO:0000256" key="1">
    <source>
        <dbReference type="ARBA" id="ARBA00022574"/>
    </source>
</evidence>
<sequence length="431" mass="47265">MEATKGCVEPLGVDGDVVLISSKESPLLHALSVNPHRRRHVKSVLAGPAENMLTTADGALLFVSIGSQLFTWMAGSGELLSVVEAHYQRVSCMCLSSDGTFLISGSDDGSVNVFHLADLARWDIGSFEKQAPYRAWRVHSLSVKAVCSAPCGEPRVVSCAVDHTTAIHSIARDQCLLKVSGDQPLTSCAIDPLGRCVFVGTDSGSIAQINLYAWGSRREGMIVTSGEGTDELPLFVGHSAAITRLQVNHDGRLLASGDTHGFYFVWDVFSRQCLVCTQTRGSICKLLFIWKWSSIQIKEYASPNTPLAVLQRQRSQSVVSRQIVFPPRKVVDIEMDAHEKLIMDDLNKYINRAIAEELSSDSSDSEENGMENVQKKDEHAKVLCESQARDADVSVVNESENVRTLKAKIAELEHINKQLYSYAASLILDEE</sequence>
<keyword evidence="6" id="KW-1185">Reference proteome</keyword>
<dbReference type="OrthoDB" id="756370at2759"/>
<comment type="caution">
    <text evidence="5">The sequence shown here is derived from an EMBL/GenBank/DDBJ whole genome shotgun (WGS) entry which is preliminary data.</text>
</comment>
<feature type="repeat" description="WD" evidence="3">
    <location>
        <begin position="235"/>
        <end position="268"/>
    </location>
</feature>
<feature type="region of interest" description="Disordered" evidence="4">
    <location>
        <begin position="359"/>
        <end position="378"/>
    </location>
</feature>
<dbReference type="PANTHER" id="PTHR18763:SF0">
    <property type="entry name" value="WD REPEAT-CONTAINING PROTEIN 18"/>
    <property type="match status" value="1"/>
</dbReference>
<organism evidence="5 6">
    <name type="scientific">Toxocara canis</name>
    <name type="common">Canine roundworm</name>
    <dbReference type="NCBI Taxonomy" id="6265"/>
    <lineage>
        <taxon>Eukaryota</taxon>
        <taxon>Metazoa</taxon>
        <taxon>Ecdysozoa</taxon>
        <taxon>Nematoda</taxon>
        <taxon>Chromadorea</taxon>
        <taxon>Rhabditida</taxon>
        <taxon>Spirurina</taxon>
        <taxon>Ascaridomorpha</taxon>
        <taxon>Ascaridoidea</taxon>
        <taxon>Toxocaridae</taxon>
        <taxon>Toxocara</taxon>
    </lineage>
</organism>
<dbReference type="Proteomes" id="UP000031036">
    <property type="component" value="Unassembled WGS sequence"/>
</dbReference>
<protein>
    <submittedName>
        <fullName evidence="5">Pre-rRNA-processing protein pro-1</fullName>
    </submittedName>
</protein>
<dbReference type="InterPro" id="IPR045227">
    <property type="entry name" value="WDR18/Ipi3/RID3"/>
</dbReference>
<dbReference type="SMART" id="SM00320">
    <property type="entry name" value="WD40"/>
    <property type="match status" value="4"/>
</dbReference>
<dbReference type="GO" id="GO:0006261">
    <property type="term" value="P:DNA-templated DNA replication"/>
    <property type="evidence" value="ECO:0007669"/>
    <property type="project" value="TreeGrafter"/>
</dbReference>
<evidence type="ECO:0000313" key="6">
    <source>
        <dbReference type="Proteomes" id="UP000031036"/>
    </source>
</evidence>
<dbReference type="InterPro" id="IPR015943">
    <property type="entry name" value="WD40/YVTN_repeat-like_dom_sf"/>
</dbReference>
<proteinExistence type="predicted"/>
<dbReference type="SUPFAM" id="SSF50978">
    <property type="entry name" value="WD40 repeat-like"/>
    <property type="match status" value="1"/>
</dbReference>
<dbReference type="GO" id="GO:0006364">
    <property type="term" value="P:rRNA processing"/>
    <property type="evidence" value="ECO:0007669"/>
    <property type="project" value="TreeGrafter"/>
</dbReference>
<dbReference type="Gene3D" id="2.130.10.10">
    <property type="entry name" value="YVTN repeat-like/Quinoprotein amine dehydrogenase"/>
    <property type="match status" value="2"/>
</dbReference>
<evidence type="ECO:0000256" key="2">
    <source>
        <dbReference type="ARBA" id="ARBA00022737"/>
    </source>
</evidence>